<comment type="cofactor">
    <cofactor evidence="1">
        <name>pyridoxal 5'-phosphate</name>
        <dbReference type="ChEBI" id="CHEBI:597326"/>
    </cofactor>
</comment>
<dbReference type="AlphaFoldDB" id="A0A937K1D4"/>
<dbReference type="PANTHER" id="PTHR11986">
    <property type="entry name" value="AMINOTRANSFERASE CLASS III"/>
    <property type="match status" value="1"/>
</dbReference>
<dbReference type="Pfam" id="PF00202">
    <property type="entry name" value="Aminotran_3"/>
    <property type="match status" value="1"/>
</dbReference>
<gene>
    <name evidence="6" type="ORF">JK634_00680</name>
</gene>
<keyword evidence="3" id="KW-0808">Transferase</keyword>
<keyword evidence="4 5" id="KW-0663">Pyridoxal phosphate</keyword>
<proteinExistence type="inferred from homology"/>
<name>A0A937K1D4_9CLOT</name>
<keyword evidence="7" id="KW-1185">Reference proteome</keyword>
<dbReference type="GO" id="GO:0042802">
    <property type="term" value="F:identical protein binding"/>
    <property type="evidence" value="ECO:0007669"/>
    <property type="project" value="TreeGrafter"/>
</dbReference>
<keyword evidence="2 6" id="KW-0032">Aminotransferase</keyword>
<dbReference type="InterPro" id="IPR050103">
    <property type="entry name" value="Class-III_PLP-dep_AT"/>
</dbReference>
<dbReference type="InterPro" id="IPR015424">
    <property type="entry name" value="PyrdxlP-dep_Trfase"/>
</dbReference>
<dbReference type="GO" id="GO:0030170">
    <property type="term" value="F:pyridoxal phosphate binding"/>
    <property type="evidence" value="ECO:0007669"/>
    <property type="project" value="InterPro"/>
</dbReference>
<dbReference type="GO" id="GO:0008483">
    <property type="term" value="F:transaminase activity"/>
    <property type="evidence" value="ECO:0007669"/>
    <property type="project" value="UniProtKB-KW"/>
</dbReference>
<dbReference type="InterPro" id="IPR015421">
    <property type="entry name" value="PyrdxlP-dep_Trfase_major"/>
</dbReference>
<dbReference type="CDD" id="cd00610">
    <property type="entry name" value="OAT_like"/>
    <property type="match status" value="1"/>
</dbReference>
<dbReference type="Gene3D" id="3.90.1150.10">
    <property type="entry name" value="Aspartate Aminotransferase, domain 1"/>
    <property type="match status" value="1"/>
</dbReference>
<dbReference type="RefSeq" id="WP_202765710.1">
    <property type="nucleotide sequence ID" value="NZ_JAESWA010000004.1"/>
</dbReference>
<dbReference type="Proteomes" id="UP000623681">
    <property type="component" value="Unassembled WGS sequence"/>
</dbReference>
<organism evidence="6 7">
    <name type="scientific">Clostridium paridis</name>
    <dbReference type="NCBI Taxonomy" id="2803863"/>
    <lineage>
        <taxon>Bacteria</taxon>
        <taxon>Bacillati</taxon>
        <taxon>Bacillota</taxon>
        <taxon>Clostridia</taxon>
        <taxon>Eubacteriales</taxon>
        <taxon>Clostridiaceae</taxon>
        <taxon>Clostridium</taxon>
    </lineage>
</organism>
<evidence type="ECO:0000256" key="2">
    <source>
        <dbReference type="ARBA" id="ARBA00022576"/>
    </source>
</evidence>
<accession>A0A937K1D4</accession>
<dbReference type="SUPFAM" id="SSF53383">
    <property type="entry name" value="PLP-dependent transferases"/>
    <property type="match status" value="1"/>
</dbReference>
<evidence type="ECO:0000256" key="4">
    <source>
        <dbReference type="ARBA" id="ARBA00022898"/>
    </source>
</evidence>
<reference evidence="6" key="1">
    <citation type="submission" date="2021-01" db="EMBL/GenBank/DDBJ databases">
        <title>Genome public.</title>
        <authorList>
            <person name="Liu C."/>
            <person name="Sun Q."/>
        </authorList>
    </citation>
    <scope>NUCLEOTIDE SEQUENCE</scope>
    <source>
        <strain evidence="6">YIM B02565</strain>
    </source>
</reference>
<dbReference type="InterPro" id="IPR015422">
    <property type="entry name" value="PyrdxlP-dep_Trfase_small"/>
</dbReference>
<dbReference type="InterPro" id="IPR005814">
    <property type="entry name" value="Aminotrans_3"/>
</dbReference>
<dbReference type="PIRSF" id="PIRSF000521">
    <property type="entry name" value="Transaminase_4ab_Lys_Orn"/>
    <property type="match status" value="1"/>
</dbReference>
<dbReference type="InterPro" id="IPR049704">
    <property type="entry name" value="Aminotrans_3_PPA_site"/>
</dbReference>
<dbReference type="EMBL" id="JAESWA010000004">
    <property type="protein sequence ID" value="MBL4930326.1"/>
    <property type="molecule type" value="Genomic_DNA"/>
</dbReference>
<evidence type="ECO:0000256" key="3">
    <source>
        <dbReference type="ARBA" id="ARBA00022679"/>
    </source>
</evidence>
<evidence type="ECO:0000256" key="1">
    <source>
        <dbReference type="ARBA" id="ARBA00001933"/>
    </source>
</evidence>
<dbReference type="FunFam" id="3.40.640.10:FF:000004">
    <property type="entry name" value="Acetylornithine aminotransferase"/>
    <property type="match status" value="1"/>
</dbReference>
<comment type="similarity">
    <text evidence="5">Belongs to the class-III pyridoxal-phosphate-dependent aminotransferase family.</text>
</comment>
<evidence type="ECO:0000313" key="7">
    <source>
        <dbReference type="Proteomes" id="UP000623681"/>
    </source>
</evidence>
<evidence type="ECO:0000256" key="5">
    <source>
        <dbReference type="RuleBase" id="RU003560"/>
    </source>
</evidence>
<sequence>MSYINLNEVNKISEEELKEIFKEHYNKGLYKVMKSIGIDKIFHKAKGALVYDENGKGYLDFIAGFGSLNIGHNDERILNTIIEHSNTPNFIEQSVNIYDGILANNINYLTKGELGNCHFTNSGTEAVEEAIKLSMMKNKKGKIIYFKNAYHGKTLGSIAAMGNKLKKNYNYVKGTFLEAPFGDIKKVKSLVDSYDVTSILIEPIQAEAGIILPPEGFLEELRELCNKEDILLIFDEIQTGIGRCGSMFMYEQVGVVPDVLLLAKSLSGGYIPIGCIAMKKKIWDSVYGSAKNSTLLETTFGGNSMACISALKTLEIIRDDKLSENAKEIGTYTVLKLRELMMEYHQISAVRGQGLLIGVEFEFLKKLKSKTTMEFFVGKIIGRLFKEHAILISIASNNPAVLKVEPPLTITKDEIDYFINALRETLSDDKLFSTIHAILE</sequence>
<evidence type="ECO:0000313" key="6">
    <source>
        <dbReference type="EMBL" id="MBL4930326.1"/>
    </source>
</evidence>
<dbReference type="Gene3D" id="3.40.640.10">
    <property type="entry name" value="Type I PLP-dependent aspartate aminotransferase-like (Major domain)"/>
    <property type="match status" value="1"/>
</dbReference>
<protein>
    <submittedName>
        <fullName evidence="6">Aspartate aminotransferase family protein</fullName>
    </submittedName>
</protein>
<dbReference type="PANTHER" id="PTHR11986:SF79">
    <property type="entry name" value="ACETYLORNITHINE AMINOTRANSFERASE, MITOCHONDRIAL"/>
    <property type="match status" value="1"/>
</dbReference>
<dbReference type="PROSITE" id="PS00600">
    <property type="entry name" value="AA_TRANSFER_CLASS_3"/>
    <property type="match status" value="1"/>
</dbReference>
<comment type="caution">
    <text evidence="6">The sequence shown here is derived from an EMBL/GenBank/DDBJ whole genome shotgun (WGS) entry which is preliminary data.</text>
</comment>